<evidence type="ECO:0000259" key="3">
    <source>
        <dbReference type="Pfam" id="PF02738"/>
    </source>
</evidence>
<dbReference type="InterPro" id="IPR008274">
    <property type="entry name" value="AldOxase/xan_DH_MoCoBD1"/>
</dbReference>
<dbReference type="Proteomes" id="UP000320048">
    <property type="component" value="Unassembled WGS sequence"/>
</dbReference>
<feature type="domain" description="Aldehyde oxidase/xanthine dehydrogenase second molybdopterin binding" evidence="4">
    <location>
        <begin position="434"/>
        <end position="704"/>
    </location>
</feature>
<dbReference type="SUPFAM" id="SSF56003">
    <property type="entry name" value="Molybdenum cofactor-binding domain"/>
    <property type="match status" value="1"/>
</dbReference>
<evidence type="ECO:0000313" key="6">
    <source>
        <dbReference type="Proteomes" id="UP000320048"/>
    </source>
</evidence>
<sequence length="773" mass="81167">MSRSERVLFFPPTLLLMYRRGFDGRWSEPPPHAVHRDPSAETRGPGPARRRRAVYRRCPAAGNAAYGGGALSARARPARRGCDRRRPGGAGDRRGHHRGRSARPDAPHRRLARVSQPGLRDPSAAGPRDRQVLGRARGRRSGPQPVRCGRRRRARPGEVRCAPGRDGSRRGHRPGGPGAASGPDLRRAAVVVDLTMEQPRLAAVPIECRGAVAAYDRPTDRIEVWLSTQTPHSARTQIAGILGTSVERVRVVAPDVGGGFGAKGSLYPEEVLVAYLARRLGRPIKWIEDRAENLRCTTHGRGQRARVRAAAAQDGTVLAVDADVLADLGAYCLLVTAAIPARTPLVGLGAYRIPNVRYRIRGIATTKAPTGPYRGAGRPEAAYYIERVMDGLAARLGMDPAEIRRRNLIATFPHTSPTGLVHDSGDYSAMLDRALELAGYDHWRAEQARRRSADARPIGIGLSTWIEAAGGGDLWESGTARLDSSGRVTVLTGSSPHGQGLETAFSQIAADVLGIAPDAVAVVHGDTDAVPAGVGTFGSRSLAIGGSAVLAAAGQLREQIVAAAARFLEAAPGDIVLAGGTAAVRGAPGRAVALAELAGAAEAAGVGMQASTRFASERFMVPSGAHVAVVEVDRDTGIVAVLRYAAVDDCGRLVNPMLVRGQVHGGVAQGVAQALLEQVVYGGDGQLLTGTLLDYPVPSAADLPAIAWDFIESPSPLNPLGAKGAGESGAIGAPPAIVNAVEDALRPFAIRPLALPLTPDRVWRHLNSPGGAP</sequence>
<dbReference type="PANTHER" id="PTHR11908">
    <property type="entry name" value="XANTHINE DEHYDROGENASE"/>
    <property type="match status" value="1"/>
</dbReference>
<proteinExistence type="predicted"/>
<evidence type="ECO:0000313" key="5">
    <source>
        <dbReference type="EMBL" id="TMI77676.1"/>
    </source>
</evidence>
<dbReference type="EMBL" id="VBAO01000439">
    <property type="protein sequence ID" value="TMI77676.1"/>
    <property type="molecule type" value="Genomic_DNA"/>
</dbReference>
<dbReference type="GO" id="GO:0005506">
    <property type="term" value="F:iron ion binding"/>
    <property type="evidence" value="ECO:0007669"/>
    <property type="project" value="InterPro"/>
</dbReference>
<dbReference type="Pfam" id="PF02738">
    <property type="entry name" value="MoCoBD_1"/>
    <property type="match status" value="1"/>
</dbReference>
<dbReference type="InterPro" id="IPR016208">
    <property type="entry name" value="Ald_Oxase/xanthine_DH-like"/>
</dbReference>
<evidence type="ECO:0000256" key="1">
    <source>
        <dbReference type="ARBA" id="ARBA00022505"/>
    </source>
</evidence>
<comment type="caution">
    <text evidence="5">The sequence shown here is derived from an EMBL/GenBank/DDBJ whole genome shotgun (WGS) entry which is preliminary data.</text>
</comment>
<dbReference type="InterPro" id="IPR037165">
    <property type="entry name" value="AldOxase/xan_DH_Mopterin-bd_sf"/>
</dbReference>
<dbReference type="AlphaFoldDB" id="A0A537J3P8"/>
<evidence type="ECO:0000259" key="4">
    <source>
        <dbReference type="Pfam" id="PF20256"/>
    </source>
</evidence>
<accession>A0A537J3P8</accession>
<feature type="region of interest" description="Disordered" evidence="2">
    <location>
        <begin position="28"/>
        <end position="184"/>
    </location>
</feature>
<dbReference type="Gene3D" id="3.30.365.10">
    <property type="entry name" value="Aldehyde oxidase/xanthine dehydrogenase, molybdopterin binding domain"/>
    <property type="match status" value="4"/>
</dbReference>
<reference evidence="5 6" key="1">
    <citation type="journal article" date="2019" name="Nat. Microbiol.">
        <title>Mediterranean grassland soil C-N compound turnover is dependent on rainfall and depth, and is mediated by genomically divergent microorganisms.</title>
        <authorList>
            <person name="Diamond S."/>
            <person name="Andeer P.F."/>
            <person name="Li Z."/>
            <person name="Crits-Christoph A."/>
            <person name="Burstein D."/>
            <person name="Anantharaman K."/>
            <person name="Lane K.R."/>
            <person name="Thomas B.C."/>
            <person name="Pan C."/>
            <person name="Northen T.R."/>
            <person name="Banfield J.F."/>
        </authorList>
    </citation>
    <scope>NUCLEOTIDE SEQUENCE [LARGE SCALE GENOMIC DNA]</scope>
    <source>
        <strain evidence="5">NP_7</strain>
    </source>
</reference>
<dbReference type="PANTHER" id="PTHR11908:SF132">
    <property type="entry name" value="ALDEHYDE OXIDASE 1-RELATED"/>
    <property type="match status" value="1"/>
</dbReference>
<protein>
    <submittedName>
        <fullName evidence="5">Uncharacterized protein</fullName>
    </submittedName>
</protein>
<name>A0A537J3P8_9BACT</name>
<keyword evidence="1" id="KW-0500">Molybdenum</keyword>
<gene>
    <name evidence="5" type="ORF">E6H04_13720</name>
</gene>
<dbReference type="Pfam" id="PF20256">
    <property type="entry name" value="MoCoBD_2"/>
    <property type="match status" value="1"/>
</dbReference>
<feature type="domain" description="Aldehyde oxidase/xanthine dehydrogenase first molybdopterin binding" evidence="3">
    <location>
        <begin position="185"/>
        <end position="408"/>
    </location>
</feature>
<organism evidence="5 6">
    <name type="scientific">Candidatus Segetimicrobium genomatis</name>
    <dbReference type="NCBI Taxonomy" id="2569760"/>
    <lineage>
        <taxon>Bacteria</taxon>
        <taxon>Bacillati</taxon>
        <taxon>Candidatus Sysuimicrobiota</taxon>
        <taxon>Candidatus Sysuimicrobiia</taxon>
        <taxon>Candidatus Sysuimicrobiales</taxon>
        <taxon>Candidatus Segetimicrobiaceae</taxon>
        <taxon>Candidatus Segetimicrobium</taxon>
    </lineage>
</organism>
<evidence type="ECO:0000256" key="2">
    <source>
        <dbReference type="SAM" id="MobiDB-lite"/>
    </source>
</evidence>
<dbReference type="InterPro" id="IPR046867">
    <property type="entry name" value="AldOxase/xan_DH_MoCoBD2"/>
</dbReference>
<dbReference type="GO" id="GO:0016491">
    <property type="term" value="F:oxidoreductase activity"/>
    <property type="evidence" value="ECO:0007669"/>
    <property type="project" value="InterPro"/>
</dbReference>